<keyword evidence="13" id="KW-1133">Transmembrane helix</keyword>
<evidence type="ECO:0000259" key="19">
    <source>
        <dbReference type="PROSITE" id="PS50865"/>
    </source>
</evidence>
<evidence type="ECO:0000256" key="14">
    <source>
        <dbReference type="ARBA" id="ARBA00023136"/>
    </source>
</evidence>
<accession>A0A409YU79</accession>
<feature type="domain" description="MYND-type" evidence="19">
    <location>
        <begin position="918"/>
        <end position="969"/>
    </location>
</feature>
<keyword evidence="21" id="KW-1185">Reference proteome</keyword>
<evidence type="ECO:0000256" key="12">
    <source>
        <dbReference type="ARBA" id="ARBA00022946"/>
    </source>
</evidence>
<dbReference type="EC" id="2.7.1.182" evidence="16"/>
<feature type="domain" description="MYND-type" evidence="19">
    <location>
        <begin position="367"/>
        <end position="413"/>
    </location>
</feature>
<keyword evidence="8" id="KW-0479">Metal-binding</keyword>
<evidence type="ECO:0000256" key="15">
    <source>
        <dbReference type="ARBA" id="ARBA00024015"/>
    </source>
</evidence>
<dbReference type="PANTHER" id="PTHR32523">
    <property type="entry name" value="PHYTOL KINASE 1, CHLOROPLASTIC"/>
    <property type="match status" value="1"/>
</dbReference>
<dbReference type="InterPro" id="IPR039606">
    <property type="entry name" value="Phytol/farnesol_kinase"/>
</dbReference>
<keyword evidence="7" id="KW-0812">Transmembrane</keyword>
<evidence type="ECO:0000256" key="10">
    <source>
        <dbReference type="ARBA" id="ARBA00022777"/>
    </source>
</evidence>
<sequence>METLSDAQQKMIWDGFKKFAIQYVIQALKDPLNPTRCAGVLYYALQLHIEEKQIPVQLCITLHKFLLAQRTDNQLKAILQKLEKCTCKDDAYKFHRTYTDHVESERKAGTSSIYMEDKAATFVHMAFGILQYALCDGRMNVADVKKGVFKRWPRKISDILPNGPDQLVQVFIQWNRFIPWIYMAYVARSLVAVAAICADLLPESFIKFDAMNKLFLDLGQTAMWSHLRLLEEGKTPDYFTTAMLDIILRTFIDVLSLVYTYPGKAFGLMRGNESKVLQLCSVILYLIPTFSCGYDEGFHTLFHIIVDFARLVSRFHTLRLFGRRDFKVYPALVIQDESPTNTEMLNLSESIITRAMVVGRRDRICGNTHCNVSFADISDAFKLCDRCLSSGYCSRSCQIKDWRNETFSHKRVCPILCNIIDTRGGWKAPVAKQGVEQKVITADEYEFLSQWAKHIYATKIHNTANEYVRLANSRPLVFVLPPGFDDYDTILQRICAIPYLETPEPIYDSRWTPLSGLIHLIALFICQWLFSSKLYLSFLPPSQAYNSIKGTMDISYDEQEKMRQDAINQNIIQYTIQGLKDPLNPTRCAGVLRFLLSHLDRSINDQFPDELWATMYNFLLAPRTDGQLKAVLRKLEKCTCKYDEFKFHAIYADYLDSERKAGNTLEREGNATTLIDICFQMLRWALKDDRVDIAEVKKGVFKRWPRSVSDVLPNGPDQLVQTVIQWNRIIPWTSMSSITRTLNNVTTICGELLADSFIKFDVMDKLFLDLGRSAMWSRLRLIEEGKIPEATTTILFNSIIGDLFDFLDRFCANPIKASRFLQGSESKVLQLCSVILFLIPTFSHTTADNERVQGVPVWVVLEVARRVFFRRMLLFGRPDFKVHPAFALRRGSVYLTNVEKLIQPEGFITRAMIVGRQDLVCGNTFCDLSFADISTAFKLCSHCLSCGYCSQSCQIKDWRNERFPHKKICPILSKIMDARGGWKAPVADRAEMRYRSKRMRLLLELPGLILQSVEQGVITAGEYEFLSQWAKHIYETKVYDTANEGERLANPLFALPPGFDDYDDVLNRIRSLPTLETQERKLFIFKGTT</sequence>
<dbReference type="OrthoDB" id="2998255at2759"/>
<evidence type="ECO:0000256" key="5">
    <source>
        <dbReference type="ARBA" id="ARBA00022640"/>
    </source>
</evidence>
<name>A0A409YU79_9AGAR</name>
<keyword evidence="6" id="KW-0808">Transferase</keyword>
<proteinExistence type="inferred from homology"/>
<dbReference type="PANTHER" id="PTHR32523:SF8">
    <property type="entry name" value="DOLICHOL KINASE"/>
    <property type="match status" value="1"/>
</dbReference>
<dbReference type="Pfam" id="PF01753">
    <property type="entry name" value="zf-MYND"/>
    <property type="match status" value="1"/>
</dbReference>
<evidence type="ECO:0000313" key="20">
    <source>
        <dbReference type="EMBL" id="PPR06587.1"/>
    </source>
</evidence>
<evidence type="ECO:0000256" key="17">
    <source>
        <dbReference type="ARBA" id="ARBA00048889"/>
    </source>
</evidence>
<dbReference type="Proteomes" id="UP000284842">
    <property type="component" value="Unassembled WGS sequence"/>
</dbReference>
<comment type="catalytic activity">
    <reaction evidence="17">
        <text>phytol + CTP = phytyl phosphate + CDP + H(+)</text>
        <dbReference type="Rhea" id="RHEA:38055"/>
        <dbReference type="ChEBI" id="CHEBI:15378"/>
        <dbReference type="ChEBI" id="CHEBI:17327"/>
        <dbReference type="ChEBI" id="CHEBI:37563"/>
        <dbReference type="ChEBI" id="CHEBI:58069"/>
        <dbReference type="ChEBI" id="CHEBI:75483"/>
        <dbReference type="EC" id="2.7.1.182"/>
    </reaction>
</comment>
<dbReference type="GO" id="GO:0016020">
    <property type="term" value="C:membrane"/>
    <property type="evidence" value="ECO:0007669"/>
    <property type="project" value="UniProtKB-SubCell"/>
</dbReference>
<reference evidence="20 21" key="1">
    <citation type="journal article" date="2018" name="Evol. Lett.">
        <title>Horizontal gene cluster transfer increased hallucinogenic mushroom diversity.</title>
        <authorList>
            <person name="Reynolds H.T."/>
            <person name="Vijayakumar V."/>
            <person name="Gluck-Thaler E."/>
            <person name="Korotkin H.B."/>
            <person name="Matheny P.B."/>
            <person name="Slot J.C."/>
        </authorList>
    </citation>
    <scope>NUCLEOTIDE SEQUENCE [LARGE SCALE GENOMIC DNA]</scope>
    <source>
        <strain evidence="20 21">2629</strain>
    </source>
</reference>
<dbReference type="PROSITE" id="PS50865">
    <property type="entry name" value="ZF_MYND_2"/>
    <property type="match status" value="2"/>
</dbReference>
<protein>
    <recommendedName>
        <fullName evidence="16">phytol kinase</fullName>
        <ecNumber evidence="16">2.7.1.182</ecNumber>
    </recommendedName>
</protein>
<dbReference type="EMBL" id="NHTK01000607">
    <property type="protein sequence ID" value="PPR06587.1"/>
    <property type="molecule type" value="Genomic_DNA"/>
</dbReference>
<keyword evidence="5" id="KW-0934">Plastid</keyword>
<comment type="subcellular location">
    <subcellularLocation>
        <location evidence="1">Membrane</location>
        <topology evidence="1">Multi-pass membrane protein</topology>
    </subcellularLocation>
    <subcellularLocation>
        <location evidence="2">Plastid</location>
        <location evidence="2">Chloroplast</location>
    </subcellularLocation>
</comment>
<keyword evidence="9 18" id="KW-0863">Zinc-finger</keyword>
<comment type="pathway">
    <text evidence="15">Cofactor biosynthesis; tocopherol biosynthesis.</text>
</comment>
<keyword evidence="14" id="KW-0472">Membrane</keyword>
<evidence type="ECO:0000256" key="16">
    <source>
        <dbReference type="ARBA" id="ARBA00039024"/>
    </source>
</evidence>
<keyword evidence="10" id="KW-0418">Kinase</keyword>
<evidence type="ECO:0000256" key="3">
    <source>
        <dbReference type="ARBA" id="ARBA00010794"/>
    </source>
</evidence>
<gene>
    <name evidence="20" type="ORF">CVT24_001768</name>
</gene>
<evidence type="ECO:0000256" key="4">
    <source>
        <dbReference type="ARBA" id="ARBA00022528"/>
    </source>
</evidence>
<dbReference type="Gene3D" id="6.10.140.2220">
    <property type="match status" value="2"/>
</dbReference>
<dbReference type="GO" id="GO:0008270">
    <property type="term" value="F:zinc ion binding"/>
    <property type="evidence" value="ECO:0007669"/>
    <property type="project" value="UniProtKB-KW"/>
</dbReference>
<evidence type="ECO:0000256" key="13">
    <source>
        <dbReference type="ARBA" id="ARBA00022989"/>
    </source>
</evidence>
<dbReference type="AlphaFoldDB" id="A0A409YU79"/>
<dbReference type="SUPFAM" id="SSF144232">
    <property type="entry name" value="HIT/MYND zinc finger-like"/>
    <property type="match status" value="2"/>
</dbReference>
<dbReference type="InterPro" id="IPR002893">
    <property type="entry name" value="Znf_MYND"/>
</dbReference>
<evidence type="ECO:0000256" key="2">
    <source>
        <dbReference type="ARBA" id="ARBA00004229"/>
    </source>
</evidence>
<keyword evidence="12" id="KW-0809">Transit peptide</keyword>
<evidence type="ECO:0000256" key="1">
    <source>
        <dbReference type="ARBA" id="ARBA00004141"/>
    </source>
</evidence>
<evidence type="ECO:0000256" key="9">
    <source>
        <dbReference type="ARBA" id="ARBA00022771"/>
    </source>
</evidence>
<dbReference type="GO" id="GO:0010276">
    <property type="term" value="F:phytol kinase activity"/>
    <property type="evidence" value="ECO:0007669"/>
    <property type="project" value="UniProtKB-EC"/>
</dbReference>
<evidence type="ECO:0000313" key="21">
    <source>
        <dbReference type="Proteomes" id="UP000284842"/>
    </source>
</evidence>
<keyword evidence="11" id="KW-0862">Zinc</keyword>
<comment type="similarity">
    <text evidence="3">Belongs to the polyprenol kinase family.</text>
</comment>
<dbReference type="InParanoid" id="A0A409YU79"/>
<evidence type="ECO:0000256" key="7">
    <source>
        <dbReference type="ARBA" id="ARBA00022692"/>
    </source>
</evidence>
<evidence type="ECO:0000256" key="6">
    <source>
        <dbReference type="ARBA" id="ARBA00022679"/>
    </source>
</evidence>
<evidence type="ECO:0000256" key="8">
    <source>
        <dbReference type="ARBA" id="ARBA00022723"/>
    </source>
</evidence>
<comment type="caution">
    <text evidence="20">The sequence shown here is derived from an EMBL/GenBank/DDBJ whole genome shotgun (WGS) entry which is preliminary data.</text>
</comment>
<organism evidence="20 21">
    <name type="scientific">Panaeolus cyanescens</name>
    <dbReference type="NCBI Taxonomy" id="181874"/>
    <lineage>
        <taxon>Eukaryota</taxon>
        <taxon>Fungi</taxon>
        <taxon>Dikarya</taxon>
        <taxon>Basidiomycota</taxon>
        <taxon>Agaricomycotina</taxon>
        <taxon>Agaricomycetes</taxon>
        <taxon>Agaricomycetidae</taxon>
        <taxon>Agaricales</taxon>
        <taxon>Agaricineae</taxon>
        <taxon>Galeropsidaceae</taxon>
        <taxon>Panaeolus</taxon>
    </lineage>
</organism>
<evidence type="ECO:0000256" key="18">
    <source>
        <dbReference type="PROSITE-ProRule" id="PRU00134"/>
    </source>
</evidence>
<evidence type="ECO:0000256" key="11">
    <source>
        <dbReference type="ARBA" id="ARBA00022833"/>
    </source>
</evidence>
<keyword evidence="4" id="KW-0150">Chloroplast</keyword>